<evidence type="ECO:0000256" key="6">
    <source>
        <dbReference type="ARBA" id="ARBA00022989"/>
    </source>
</evidence>
<feature type="transmembrane region" description="Helical" evidence="14">
    <location>
        <begin position="825"/>
        <end position="846"/>
    </location>
</feature>
<evidence type="ECO:0000256" key="1">
    <source>
        <dbReference type="ARBA" id="ARBA00004141"/>
    </source>
</evidence>
<dbReference type="InterPro" id="IPR002077">
    <property type="entry name" value="VDCCAlpha1"/>
</dbReference>
<evidence type="ECO:0000256" key="12">
    <source>
        <dbReference type="RuleBase" id="RU003808"/>
    </source>
</evidence>
<evidence type="ECO:0000313" key="16">
    <source>
        <dbReference type="Ensembl" id="ENSSLUP00000051588.1"/>
    </source>
</evidence>
<feature type="region of interest" description="Disordered" evidence="13">
    <location>
        <begin position="676"/>
        <end position="712"/>
    </location>
</feature>
<keyword evidence="8 14" id="KW-0472">Membrane</keyword>
<keyword evidence="7" id="KW-0406">Ion transport</keyword>
<feature type="transmembrane region" description="Helical" evidence="14">
    <location>
        <begin position="352"/>
        <end position="377"/>
    </location>
</feature>
<proteinExistence type="inferred from homology"/>
<dbReference type="FunFam" id="1.20.120.350:FF:000009">
    <property type="entry name" value="Voltage-dependent T-type calcium channel subunit alpha"/>
    <property type="match status" value="1"/>
</dbReference>
<dbReference type="FunFam" id="1.10.287.70:FF:000117">
    <property type="entry name" value="Voltage-gated Ca2+ channel, alpha subunit"/>
    <property type="match status" value="1"/>
</dbReference>
<reference evidence="16" key="1">
    <citation type="submission" date="2025-08" db="UniProtKB">
        <authorList>
            <consortium name="Ensembl"/>
        </authorList>
    </citation>
    <scope>IDENTIFICATION</scope>
</reference>
<dbReference type="Proteomes" id="UP000694568">
    <property type="component" value="Unplaced"/>
</dbReference>
<feature type="transmembrane region" description="Helical" evidence="14">
    <location>
        <begin position="1319"/>
        <end position="1344"/>
    </location>
</feature>
<feature type="transmembrane region" description="Helical" evidence="14">
    <location>
        <begin position="324"/>
        <end position="346"/>
    </location>
</feature>
<accession>A0A8D0A681</accession>
<feature type="binding site" evidence="11">
    <location>
        <position position="996"/>
    </location>
    <ligand>
        <name>Ca(2+)</name>
        <dbReference type="ChEBI" id="CHEBI:29108"/>
    </ligand>
</feature>
<feature type="binding site" evidence="11">
    <location>
        <position position="336"/>
    </location>
    <ligand>
        <name>Ca(2+)</name>
        <dbReference type="ChEBI" id="CHEBI:29108"/>
    </ligand>
</feature>
<dbReference type="GO" id="GO:0086010">
    <property type="term" value="P:membrane depolarization during action potential"/>
    <property type="evidence" value="ECO:0007669"/>
    <property type="project" value="TreeGrafter"/>
</dbReference>
<evidence type="ECO:0000256" key="3">
    <source>
        <dbReference type="ARBA" id="ARBA00022692"/>
    </source>
</evidence>
<dbReference type="GO" id="GO:0005891">
    <property type="term" value="C:voltage-gated calcium channel complex"/>
    <property type="evidence" value="ECO:0007669"/>
    <property type="project" value="InterPro"/>
</dbReference>
<feature type="transmembrane region" description="Helical" evidence="14">
    <location>
        <begin position="1103"/>
        <end position="1124"/>
    </location>
</feature>
<feature type="transmembrane region" description="Helical" evidence="14">
    <location>
        <begin position="644"/>
        <end position="666"/>
    </location>
</feature>
<keyword evidence="4" id="KW-0677">Repeat</keyword>
<evidence type="ECO:0000313" key="17">
    <source>
        <dbReference type="Proteomes" id="UP000694568"/>
    </source>
</evidence>
<keyword evidence="11" id="KW-0479">Metal-binding</keyword>
<feature type="transmembrane region" description="Helical" evidence="14">
    <location>
        <begin position="1019"/>
        <end position="1037"/>
    </location>
</feature>
<keyword evidence="5 12" id="KW-0851">Voltage-gated channel</keyword>
<evidence type="ECO:0000256" key="8">
    <source>
        <dbReference type="ARBA" id="ARBA00023136"/>
    </source>
</evidence>
<dbReference type="PANTHER" id="PTHR10037:SF192">
    <property type="entry name" value="VOLTAGE-DEPENDENT T-TYPE CALCIUM CHANNEL SUBUNIT ALPHA-1H"/>
    <property type="match status" value="1"/>
</dbReference>
<evidence type="ECO:0000256" key="7">
    <source>
        <dbReference type="ARBA" id="ARBA00023065"/>
    </source>
</evidence>
<evidence type="ECO:0000256" key="13">
    <source>
        <dbReference type="SAM" id="MobiDB-lite"/>
    </source>
</evidence>
<feature type="domain" description="Ion transport" evidence="15">
    <location>
        <begin position="1103"/>
        <end position="1346"/>
    </location>
</feature>
<keyword evidence="10" id="KW-0407">Ion channel</keyword>
<feature type="compositionally biased region" description="Low complexity" evidence="13">
    <location>
        <begin position="682"/>
        <end position="694"/>
    </location>
</feature>
<evidence type="ECO:0000256" key="2">
    <source>
        <dbReference type="ARBA" id="ARBA00022448"/>
    </source>
</evidence>
<dbReference type="GO" id="GO:0045956">
    <property type="term" value="P:positive regulation of calcium ion-dependent exocytosis"/>
    <property type="evidence" value="ECO:0007669"/>
    <property type="project" value="TreeGrafter"/>
</dbReference>
<dbReference type="Pfam" id="PF00520">
    <property type="entry name" value="Ion_trans"/>
    <property type="match status" value="4"/>
</dbReference>
<evidence type="ECO:0000256" key="9">
    <source>
        <dbReference type="ARBA" id="ARBA00023180"/>
    </source>
</evidence>
<feature type="domain" description="Ion transport" evidence="15">
    <location>
        <begin position="63"/>
        <end position="386"/>
    </location>
</feature>
<feature type="binding site" evidence="11">
    <location>
        <position position="625"/>
    </location>
    <ligand>
        <name>Ca(2+)</name>
        <dbReference type="ChEBI" id="CHEBI:29108"/>
    </ligand>
</feature>
<sequence length="1366" mass="156268">MTDFEGQKEEQRREVAVTVPEEGVPNPHPQEEQLAYPTLAPVAFCLKQTTRPRKWCLQVACSPWFEYLSVVMILFSCVSLSFYKPGEMKSTVQKIVDALIFVYFIVEMLIKMMALGVFGYRGSYFSNNWYKLDIIINCGQILDYILETCGIHLQFCQVLSPLRLISRVPSMLDVVTVLLGIVPMLAYVLVVYIFIIQIFAVVGVQLWAGQLRNRCFLGEDIPTKYNVSLNPYYMNKYGEQLPFICSPDGKSGMQRCHDVPPYSINGENCSLAAHDYPSAVDGLVSTVAGASANACVNWNMYYNVCRPGDHNPYMGTISFDNIGYAWITIFQVVTLEGWVEIMFYIIDAHSWWSVLFFVLVTVMGSFIITNVCAGVIATQFSDNMKQETAEQSVSAVAIARLCGKLTGWLQGISRKYNRLSNKVHPHGGSSRIEQNRHLKRTVNSKLFDRLIMFAVVVNIVTIAIEHNDQPKKMTDVLQICNIVFTIIFVVELVLKLLALTWTYFRDWNNIFDFVIVIISLWEIISEADGRVSVLRAFRLLRFVKLLHFLPYLKRQLLMLKWTMKESFTLCMLLLCFTFIFSVMGMHLFGGKSYYETQHGEVIVERKNFDTLLWAMVTVFQILTQEDWNRVMYNAMATTSKWACIYFVVVIILGKHVLLNILVGIVVQSFQARHFSGMDQDSSRPSCESTSSTPEILTPENPAQTDNNDRNGPSGPKRGLSLCACWPSNVINAAPGEDSAPKDTNGDNRCLIQKMVSWCKEHEEWSFYVFSPQNRFRICCQRLISHKMFDYMVLVLILLSCVTIAVERPEINLNSTERWILNTAGYVFSVVFFVEMLFKVIALGVLFGKESYCRSAWNAVDGFLVILSLVDILVSLASTSEKHLLGALKVLRLLRAMRPLRLIKRAPKLKLAVEALLASVKPIGNIVLICCIFLFFYAILGVQLFKGKFFYCAGQDTRNITNKTECLSANYRWERKVYNFDNVPQALQSLFVMYSKDGWVNIMYDGLDAVGVDEQPVTNYNKWMLVYFITFMIMSFFLRDMFIGVMVETFHQCQQDQKKAALQALPQEAKVSQDQRKDVSGQDEYYQRYSPTRRSIHTFCTGNCLDLFMTAIIFLSVLMMSFQHYDQPPYVEKITDYSFYVFTVILIIEVLLKLVAFGLLRFIKNRWNLLDVAVILISIISIILHEMDMSDSISINPSILRVCRVLRLAQVLKAKMIRVLLKTIIKTLSQVGNICLLFTFFFFVYAVLGVELFGRLECTDDNVCLGLHQYTNFKHFGMALLTLYQVCTGDNWSGIMADTLRQCRPNNDGCWSYLHWVSPIYFSTFVVIAQFVLVNLVVAVIMQALEDSHEWRKEEDEELERAVPSSG</sequence>
<feature type="transmembrane region" description="Helical" evidence="14">
    <location>
        <begin position="177"/>
        <end position="204"/>
    </location>
</feature>
<feature type="transmembrane region" description="Helical" evidence="14">
    <location>
        <begin position="787"/>
        <end position="805"/>
    </location>
</feature>
<keyword evidence="2" id="KW-0813">Transport</keyword>
<feature type="transmembrane region" description="Helical" evidence="14">
    <location>
        <begin position="914"/>
        <end position="939"/>
    </location>
</feature>
<feature type="transmembrane region" description="Helical" evidence="14">
    <location>
        <begin position="566"/>
        <end position="588"/>
    </location>
</feature>
<dbReference type="GO" id="GO:0005248">
    <property type="term" value="F:voltage-gated sodium channel activity"/>
    <property type="evidence" value="ECO:0007669"/>
    <property type="project" value="TreeGrafter"/>
</dbReference>
<evidence type="ECO:0000256" key="14">
    <source>
        <dbReference type="SAM" id="Phobius"/>
    </source>
</evidence>
<dbReference type="GO" id="GO:0008332">
    <property type="term" value="F:low voltage-gated calcium channel activity"/>
    <property type="evidence" value="ECO:0007669"/>
    <property type="project" value="TreeGrafter"/>
</dbReference>
<keyword evidence="6 14" id="KW-1133">Transmembrane helix</keyword>
<keyword evidence="17" id="KW-1185">Reference proteome</keyword>
<reference evidence="16" key="2">
    <citation type="submission" date="2025-09" db="UniProtKB">
        <authorList>
            <consortium name="Ensembl"/>
        </authorList>
    </citation>
    <scope>IDENTIFICATION</scope>
</reference>
<evidence type="ECO:0000256" key="11">
    <source>
        <dbReference type="PIRSR" id="PIRSR602077-1"/>
    </source>
</evidence>
<organism evidence="16 17">
    <name type="scientific">Sander lucioperca</name>
    <name type="common">Pike-perch</name>
    <name type="synonym">Perca lucioperca</name>
    <dbReference type="NCBI Taxonomy" id="283035"/>
    <lineage>
        <taxon>Eukaryota</taxon>
        <taxon>Metazoa</taxon>
        <taxon>Chordata</taxon>
        <taxon>Craniata</taxon>
        <taxon>Vertebrata</taxon>
        <taxon>Euteleostomi</taxon>
        <taxon>Actinopterygii</taxon>
        <taxon>Neopterygii</taxon>
        <taxon>Teleostei</taxon>
        <taxon>Neoteleostei</taxon>
        <taxon>Acanthomorphata</taxon>
        <taxon>Eupercaria</taxon>
        <taxon>Perciformes</taxon>
        <taxon>Percoidei</taxon>
        <taxon>Percidae</taxon>
        <taxon>Luciopercinae</taxon>
        <taxon>Sander</taxon>
    </lineage>
</organism>
<feature type="transmembrane region" description="Helical" evidence="14">
    <location>
        <begin position="64"/>
        <end position="83"/>
    </location>
</feature>
<dbReference type="SUPFAM" id="SSF81324">
    <property type="entry name" value="Voltage-gated potassium channels"/>
    <property type="match status" value="4"/>
</dbReference>
<feature type="transmembrane region" description="Helical" evidence="14">
    <location>
        <begin position="476"/>
        <end position="494"/>
    </location>
</feature>
<keyword evidence="3 14" id="KW-0812">Transmembrane</keyword>
<dbReference type="GO" id="GO:0046872">
    <property type="term" value="F:metal ion binding"/>
    <property type="evidence" value="ECO:0007669"/>
    <property type="project" value="UniProtKB-KW"/>
</dbReference>
<dbReference type="InterPro" id="IPR005821">
    <property type="entry name" value="Ion_trans_dom"/>
</dbReference>
<feature type="transmembrane region" description="Helical" evidence="14">
    <location>
        <begin position="1166"/>
        <end position="1186"/>
    </location>
</feature>
<comment type="subcellular location">
    <subcellularLocation>
        <location evidence="1 12">Membrane</location>
        <topology evidence="1 12">Multi-pass membrane protein</topology>
    </subcellularLocation>
</comment>
<evidence type="ECO:0000256" key="4">
    <source>
        <dbReference type="ARBA" id="ARBA00022737"/>
    </source>
</evidence>
<keyword evidence="9" id="KW-0325">Glycoprotein</keyword>
<dbReference type="PRINTS" id="PR00167">
    <property type="entry name" value="CACHANNEL"/>
</dbReference>
<dbReference type="GO" id="GO:0043005">
    <property type="term" value="C:neuron projection"/>
    <property type="evidence" value="ECO:0007669"/>
    <property type="project" value="TreeGrafter"/>
</dbReference>
<gene>
    <name evidence="16" type="primary">LOC116058726</name>
</gene>
<dbReference type="InterPro" id="IPR027359">
    <property type="entry name" value="Volt_channel_dom_sf"/>
</dbReference>
<keyword evidence="11 12" id="KW-0106">Calcium</keyword>
<comment type="similarity">
    <text evidence="12">Belongs to the calcium channel alpha-1 subunit (TC 1.A.1.11) family.</text>
</comment>
<feature type="transmembrane region" description="Helical" evidence="14">
    <location>
        <begin position="1136"/>
        <end position="1159"/>
    </location>
</feature>
<feature type="domain" description="Ion transport" evidence="15">
    <location>
        <begin position="785"/>
        <end position="1056"/>
    </location>
</feature>
<name>A0A8D0A681_SANLU</name>
<dbReference type="Ensembl" id="ENSSLUT00000053104.1">
    <property type="protein sequence ID" value="ENSSLUP00000051588.1"/>
    <property type="gene ID" value="ENSSLUG00000022412.1"/>
</dbReference>
<feature type="transmembrane region" description="Helical" evidence="14">
    <location>
        <begin position="1230"/>
        <end position="1247"/>
    </location>
</feature>
<dbReference type="Gene3D" id="1.20.120.350">
    <property type="entry name" value="Voltage-gated potassium channels. Chain C"/>
    <property type="match status" value="4"/>
</dbReference>
<feature type="domain" description="Ion transport" evidence="15">
    <location>
        <begin position="445"/>
        <end position="671"/>
    </location>
</feature>
<dbReference type="Gene3D" id="1.10.287.70">
    <property type="match status" value="4"/>
</dbReference>
<keyword evidence="12" id="KW-0109">Calcium transport</keyword>
<evidence type="ECO:0000256" key="10">
    <source>
        <dbReference type="ARBA" id="ARBA00023303"/>
    </source>
</evidence>
<dbReference type="PANTHER" id="PTHR10037">
    <property type="entry name" value="VOLTAGE-GATED CATION CHANNEL CALCIUM AND SODIUM"/>
    <property type="match status" value="1"/>
</dbReference>
<protein>
    <recommendedName>
        <fullName evidence="15">Ion transport domain-containing protein</fullName>
    </recommendedName>
</protein>
<keyword evidence="12" id="KW-0107">Calcium channel</keyword>
<dbReference type="GO" id="GO:0070509">
    <property type="term" value="P:calcium ion import"/>
    <property type="evidence" value="ECO:0007669"/>
    <property type="project" value="TreeGrafter"/>
</dbReference>
<evidence type="ECO:0000256" key="5">
    <source>
        <dbReference type="ARBA" id="ARBA00022882"/>
    </source>
</evidence>
<dbReference type="InterPro" id="IPR043203">
    <property type="entry name" value="VGCC_Ca_Na"/>
</dbReference>
<dbReference type="GO" id="GO:0001518">
    <property type="term" value="C:voltage-gated sodium channel complex"/>
    <property type="evidence" value="ECO:0007669"/>
    <property type="project" value="TreeGrafter"/>
</dbReference>
<feature type="transmembrane region" description="Helical" evidence="14">
    <location>
        <begin position="446"/>
        <end position="464"/>
    </location>
</feature>
<feature type="transmembrane region" description="Helical" evidence="14">
    <location>
        <begin position="95"/>
        <end position="120"/>
    </location>
</feature>
<dbReference type="GeneTree" id="ENSGT00940000156666"/>
<evidence type="ECO:0000259" key="15">
    <source>
        <dbReference type="Pfam" id="PF00520"/>
    </source>
</evidence>